<keyword evidence="2" id="KW-0479">Metal-binding</keyword>
<accession>A0A380TJ02</accession>
<dbReference type="Pfam" id="PF04166">
    <property type="entry name" value="PdxA"/>
    <property type="match status" value="1"/>
</dbReference>
<name>A0A380TJ02_9ZZZZ</name>
<keyword evidence="3" id="KW-0521">NADP</keyword>
<dbReference type="HAMAP" id="MF_00536">
    <property type="entry name" value="PdxA"/>
    <property type="match status" value="1"/>
</dbReference>
<evidence type="ECO:0000256" key="5">
    <source>
        <dbReference type="ARBA" id="ARBA00023027"/>
    </source>
</evidence>
<dbReference type="NCBIfam" id="NF003699">
    <property type="entry name" value="PRK05312.1"/>
    <property type="match status" value="1"/>
</dbReference>
<organism evidence="7">
    <name type="scientific">metagenome</name>
    <dbReference type="NCBI Taxonomy" id="256318"/>
    <lineage>
        <taxon>unclassified sequences</taxon>
        <taxon>metagenomes</taxon>
    </lineage>
</organism>
<dbReference type="GO" id="GO:0008615">
    <property type="term" value="P:pyridoxine biosynthetic process"/>
    <property type="evidence" value="ECO:0007669"/>
    <property type="project" value="UniProtKB-KW"/>
</dbReference>
<sequence length="341" mass="34510">MTASKPPLPLALSMGEPAGIGAEITLKAWLKRDDDGVPPFFIIADAGHLAVDAAALDLGVPLVRIAEPAAAIAAFARGLPVLHRPLPHMPGPGRPQAATAPSVIKAIEEAVRLTQAGQAAAVVTNPIHKKVLLGAGFPFPGHTEFLASLAGGDAHAVMMLAGPSLRVVPVSVHVSLAQAIAGLSAAAIVAAGQATAQALAQDFGIARPRLAIAGLNPHAGEEGAMGSDEQDLIAPAVAVLQAAGIEAFGPVPPDALFTPLARTGYDAAICMYHDQALIPLKALDFDRAVNVTLGLPFVRTSPDHGTAFDIAGKGLASPASLIAALKMAAALAGRRRAGPPR</sequence>
<evidence type="ECO:0000256" key="3">
    <source>
        <dbReference type="ARBA" id="ARBA00022857"/>
    </source>
</evidence>
<dbReference type="AlphaFoldDB" id="A0A380TJ02"/>
<dbReference type="GO" id="GO:0042823">
    <property type="term" value="P:pyridoxal phosphate biosynthetic process"/>
    <property type="evidence" value="ECO:0007669"/>
    <property type="project" value="InterPro"/>
</dbReference>
<dbReference type="SUPFAM" id="SSF53659">
    <property type="entry name" value="Isocitrate/Isopropylmalate dehydrogenase-like"/>
    <property type="match status" value="1"/>
</dbReference>
<gene>
    <name evidence="7" type="primary">pdxA</name>
    <name evidence="7" type="ORF">DF3PB_4870002</name>
</gene>
<evidence type="ECO:0000256" key="6">
    <source>
        <dbReference type="ARBA" id="ARBA00023096"/>
    </source>
</evidence>
<reference evidence="7" key="1">
    <citation type="submission" date="2018-07" db="EMBL/GenBank/DDBJ databases">
        <authorList>
            <person name="Quirk P.G."/>
            <person name="Krulwich T.A."/>
        </authorList>
    </citation>
    <scope>NUCLEOTIDE SEQUENCE</scope>
</reference>
<dbReference type="EMBL" id="UIDG01000431">
    <property type="protein sequence ID" value="SUS07681.1"/>
    <property type="molecule type" value="Genomic_DNA"/>
</dbReference>
<keyword evidence="6" id="KW-0664">Pyridoxine biosynthesis</keyword>
<proteinExistence type="inferred from homology"/>
<dbReference type="InterPro" id="IPR005255">
    <property type="entry name" value="PdxA_fam"/>
</dbReference>
<dbReference type="GO" id="GO:0050570">
    <property type="term" value="F:4-hydroxythreonine-4-phosphate dehydrogenase activity"/>
    <property type="evidence" value="ECO:0007669"/>
    <property type="project" value="UniProtKB-EC"/>
</dbReference>
<evidence type="ECO:0000256" key="1">
    <source>
        <dbReference type="ARBA" id="ARBA00022490"/>
    </source>
</evidence>
<keyword evidence="5" id="KW-0520">NAD</keyword>
<evidence type="ECO:0000313" key="7">
    <source>
        <dbReference type="EMBL" id="SUS07681.1"/>
    </source>
</evidence>
<keyword evidence="1" id="KW-0963">Cytoplasm</keyword>
<dbReference type="GO" id="GO:0046872">
    <property type="term" value="F:metal ion binding"/>
    <property type="evidence" value="ECO:0007669"/>
    <property type="project" value="UniProtKB-KW"/>
</dbReference>
<dbReference type="PANTHER" id="PTHR30004">
    <property type="entry name" value="4-HYDROXYTHREONINE-4-PHOSPHATE DEHYDROGENASE"/>
    <property type="match status" value="1"/>
</dbReference>
<dbReference type="Gene3D" id="3.40.718.10">
    <property type="entry name" value="Isopropylmalate Dehydrogenase"/>
    <property type="match status" value="1"/>
</dbReference>
<protein>
    <submittedName>
        <fullName evidence="7">4-hydroxythreonine-4-phosphate dehydrogenase</fullName>
        <ecNumber evidence="7">1.1.1.262</ecNumber>
    </submittedName>
</protein>
<evidence type="ECO:0000256" key="4">
    <source>
        <dbReference type="ARBA" id="ARBA00023002"/>
    </source>
</evidence>
<dbReference type="GO" id="GO:0051287">
    <property type="term" value="F:NAD binding"/>
    <property type="evidence" value="ECO:0007669"/>
    <property type="project" value="InterPro"/>
</dbReference>
<evidence type="ECO:0000256" key="2">
    <source>
        <dbReference type="ARBA" id="ARBA00022723"/>
    </source>
</evidence>
<dbReference type="NCBIfam" id="TIGR00557">
    <property type="entry name" value="pdxA"/>
    <property type="match status" value="1"/>
</dbReference>
<dbReference type="EC" id="1.1.1.262" evidence="7"/>
<keyword evidence="4 7" id="KW-0560">Oxidoreductase</keyword>
<dbReference type="PANTHER" id="PTHR30004:SF6">
    <property type="entry name" value="D-THREONATE 4-PHOSPHATE DEHYDROGENASE"/>
    <property type="match status" value="1"/>
</dbReference>
<dbReference type="InterPro" id="IPR037510">
    <property type="entry name" value="PdxA"/>
</dbReference>